<name>A0A975T195_9ACTN</name>
<evidence type="ECO:0000256" key="3">
    <source>
        <dbReference type="ARBA" id="ARBA00022801"/>
    </source>
</evidence>
<sequence>MNVKACNAVDRVVSFGGKRLHIPAPGYVVGTEAVTAGGGVSGFTVGTAPDGTLEVSTDEILPSAGSSSGGPAACDDSAYTTNDVKRDAQLGWYLGDGALPSGISRATAWSTMKTAANKIANANDCNMADEVSAANTPIGDTTLESEFDVADGGYTCESYLSADAYNVVDFGNLDDHGNPPLAATCWWSIWSTGPNTLRNADIRFNVSDFYFTTTPDSSTCYNRYDLLGVGVHEFGHAFGMGHVSESTHGYLTMSTNMDPCASGARTLGRGDILGLRNLY</sequence>
<dbReference type="Proteomes" id="UP000683575">
    <property type="component" value="Chromosome"/>
</dbReference>
<evidence type="ECO:0000256" key="4">
    <source>
        <dbReference type="ARBA" id="ARBA00022833"/>
    </source>
</evidence>
<accession>A0A975T195</accession>
<dbReference type="GO" id="GO:0008270">
    <property type="term" value="F:zinc ion binding"/>
    <property type="evidence" value="ECO:0007669"/>
    <property type="project" value="InterPro"/>
</dbReference>
<keyword evidence="3 6" id="KW-0378">Hydrolase</keyword>
<dbReference type="EC" id="3.4.24.-" evidence="6"/>
<evidence type="ECO:0000259" key="5">
    <source>
        <dbReference type="Pfam" id="PF00413"/>
    </source>
</evidence>
<keyword evidence="6" id="KW-0482">Metalloprotease</keyword>
<dbReference type="Pfam" id="PF00413">
    <property type="entry name" value="Peptidase_M10"/>
    <property type="match status" value="1"/>
</dbReference>
<dbReference type="InterPro" id="IPR001818">
    <property type="entry name" value="Pept_M10_metallopeptidase"/>
</dbReference>
<gene>
    <name evidence="6" type="ORF">KRR39_08285</name>
</gene>
<keyword evidence="2" id="KW-0479">Metal-binding</keyword>
<dbReference type="EMBL" id="CP077062">
    <property type="protein sequence ID" value="QWZ09722.1"/>
    <property type="molecule type" value="Genomic_DNA"/>
</dbReference>
<organism evidence="6 7">
    <name type="scientific">Nocardioides panacis</name>
    <dbReference type="NCBI Taxonomy" id="2849501"/>
    <lineage>
        <taxon>Bacteria</taxon>
        <taxon>Bacillati</taxon>
        <taxon>Actinomycetota</taxon>
        <taxon>Actinomycetes</taxon>
        <taxon>Propionibacteriales</taxon>
        <taxon>Nocardioidaceae</taxon>
        <taxon>Nocardioides</taxon>
    </lineage>
</organism>
<reference evidence="6" key="1">
    <citation type="submission" date="2021-06" db="EMBL/GenBank/DDBJ databases">
        <title>Complete genome sequence of Nocardioides sp. G188.</title>
        <authorList>
            <person name="Im W.-T."/>
        </authorList>
    </citation>
    <scope>NUCLEOTIDE SEQUENCE</scope>
    <source>
        <strain evidence="6">G188</strain>
    </source>
</reference>
<dbReference type="GO" id="GO:0031012">
    <property type="term" value="C:extracellular matrix"/>
    <property type="evidence" value="ECO:0007669"/>
    <property type="project" value="InterPro"/>
</dbReference>
<dbReference type="RefSeq" id="WP_216941568.1">
    <property type="nucleotide sequence ID" value="NZ_CP077062.1"/>
</dbReference>
<evidence type="ECO:0000256" key="1">
    <source>
        <dbReference type="ARBA" id="ARBA00022670"/>
    </source>
</evidence>
<proteinExistence type="predicted"/>
<dbReference type="GO" id="GO:0006508">
    <property type="term" value="P:proteolysis"/>
    <property type="evidence" value="ECO:0007669"/>
    <property type="project" value="UniProtKB-KW"/>
</dbReference>
<evidence type="ECO:0000313" key="6">
    <source>
        <dbReference type="EMBL" id="QWZ09722.1"/>
    </source>
</evidence>
<dbReference type="GO" id="GO:0004222">
    <property type="term" value="F:metalloendopeptidase activity"/>
    <property type="evidence" value="ECO:0007669"/>
    <property type="project" value="InterPro"/>
</dbReference>
<keyword evidence="4" id="KW-0862">Zinc</keyword>
<feature type="domain" description="Peptidase M10 metallopeptidase" evidence="5">
    <location>
        <begin position="194"/>
        <end position="279"/>
    </location>
</feature>
<keyword evidence="7" id="KW-1185">Reference proteome</keyword>
<evidence type="ECO:0000256" key="2">
    <source>
        <dbReference type="ARBA" id="ARBA00022723"/>
    </source>
</evidence>
<dbReference type="KEGG" id="nps:KRR39_08285"/>
<evidence type="ECO:0000313" key="7">
    <source>
        <dbReference type="Proteomes" id="UP000683575"/>
    </source>
</evidence>
<protein>
    <submittedName>
        <fullName evidence="6">Matrixin family metalloprotease</fullName>
        <ecNumber evidence="6">3.4.24.-</ecNumber>
    </submittedName>
</protein>
<dbReference type="AlphaFoldDB" id="A0A975T195"/>
<keyword evidence="1" id="KW-0645">Protease</keyword>